<evidence type="ECO:0000256" key="11">
    <source>
        <dbReference type="ARBA" id="ARBA00022676"/>
    </source>
</evidence>
<keyword evidence="11 31" id="KW-0328">Glycosyltransferase</keyword>
<evidence type="ECO:0000256" key="10">
    <source>
        <dbReference type="ARBA" id="ARBA00022670"/>
    </source>
</evidence>
<keyword evidence="15" id="KW-0133">Cell shape</keyword>
<evidence type="ECO:0000256" key="16">
    <source>
        <dbReference type="ARBA" id="ARBA00022968"/>
    </source>
</evidence>
<dbReference type="SUPFAM" id="SSF53955">
    <property type="entry name" value="Lysozyme-like"/>
    <property type="match status" value="1"/>
</dbReference>
<keyword evidence="20" id="KW-0046">Antibiotic resistance</keyword>
<dbReference type="GO" id="GO:0009002">
    <property type="term" value="F:serine-type D-Ala-D-Ala carboxypeptidase activity"/>
    <property type="evidence" value="ECO:0007669"/>
    <property type="project" value="UniProtKB-EC"/>
</dbReference>
<comment type="similarity">
    <text evidence="4">In the N-terminal section; belongs to the glycosyltransferase 51 family.</text>
</comment>
<evidence type="ECO:0000259" key="29">
    <source>
        <dbReference type="Pfam" id="PF00912"/>
    </source>
</evidence>
<dbReference type="GO" id="GO:0008360">
    <property type="term" value="P:regulation of cell shape"/>
    <property type="evidence" value="ECO:0007669"/>
    <property type="project" value="UniProtKB-KW"/>
</dbReference>
<dbReference type="GO" id="GO:0006508">
    <property type="term" value="P:proteolysis"/>
    <property type="evidence" value="ECO:0007669"/>
    <property type="project" value="UniProtKB-KW"/>
</dbReference>
<evidence type="ECO:0000256" key="18">
    <source>
        <dbReference type="ARBA" id="ARBA00022989"/>
    </source>
</evidence>
<keyword evidence="22" id="KW-0961">Cell wall biogenesis/degradation</keyword>
<keyword evidence="7" id="KW-1003">Cell membrane</keyword>
<evidence type="ECO:0000256" key="7">
    <source>
        <dbReference type="ARBA" id="ARBA00022475"/>
    </source>
</evidence>
<dbReference type="Gene3D" id="3.40.710.10">
    <property type="entry name" value="DD-peptidase/beta-lactamase superfamily"/>
    <property type="match status" value="2"/>
</dbReference>
<name>A0A7W8HIF1_9BURK</name>
<keyword evidence="16" id="KW-0735">Signal-anchor</keyword>
<dbReference type="Proteomes" id="UP000532440">
    <property type="component" value="Unassembled WGS sequence"/>
</dbReference>
<evidence type="ECO:0000256" key="4">
    <source>
        <dbReference type="ARBA" id="ARBA00007739"/>
    </source>
</evidence>
<evidence type="ECO:0000256" key="19">
    <source>
        <dbReference type="ARBA" id="ARBA00023136"/>
    </source>
</evidence>
<evidence type="ECO:0000256" key="2">
    <source>
        <dbReference type="ARBA" id="ARBA00004752"/>
    </source>
</evidence>
<dbReference type="InterPro" id="IPR036950">
    <property type="entry name" value="PBP_transglycosylase"/>
</dbReference>
<dbReference type="Pfam" id="PF17092">
    <property type="entry name" value="PCB_OB"/>
    <property type="match status" value="1"/>
</dbReference>
<evidence type="ECO:0000256" key="9">
    <source>
        <dbReference type="ARBA" id="ARBA00022645"/>
    </source>
</evidence>
<dbReference type="PANTHER" id="PTHR32282">
    <property type="entry name" value="BINDING PROTEIN TRANSPEPTIDASE, PUTATIVE-RELATED"/>
    <property type="match status" value="1"/>
</dbReference>
<dbReference type="InterPro" id="IPR001460">
    <property type="entry name" value="PCN-bd_Tpept"/>
</dbReference>
<keyword evidence="19" id="KW-0472">Membrane</keyword>
<evidence type="ECO:0000259" key="28">
    <source>
        <dbReference type="Pfam" id="PF00905"/>
    </source>
</evidence>
<dbReference type="InterPro" id="IPR001264">
    <property type="entry name" value="Glyco_trans_51"/>
</dbReference>
<sequence>MARGSRGFAWWYLLVALVAVPALATLAGLLGLSLAALLANDRLPSLEAVTDYRPKIPLRVYTADGVLIGEFGEERRSFVRIQDVPPVMKNAILAAEDARFFEHGGVDPVGIARAALSNVFSGGRDQGASTITMQVARNFFLSSEKTYTRKIYEILLALRIEESLGKDEILELYLNQIFLGKRAYGFASASQVYFGKPLSSLSAAEAAMLAGLPKAPSLYNPLVNPKRATERQRYILGRMLEAGFLTQAAYEQALAEKLRFSAPSNNPKLSAPYVAELARQLAYEMFSEDIYTAGLNVYTTVLSADQRAANAAVRAGVLDYDRRYGYRGPEGFVELPADAADAEERIEDAVERARDVDDFLGAVVLAAGPKSVKVSRGDGHVIEIRDAGLKFAAAALGDRLPAERRLRRGSLVRIVDAGNGGWQITQLPEVQAALVAANTADGSIRALVGGFDFNRNKFNRVTQAWRQPGSAFKPFVYSAALEKSVMTSTLVNDAPFTLDASRTGGQAWEPKNYDGRFEGPMTMRRGLVKSKNLVSVRILDSIGPRYAQDYVTRFGFDRSRHPAYLTMALGAGSVTPWQMVGGYSVFANGGYRVSPYIVARITDSQGRLLALAQPGRAGDPALRTIDERNAFIMSTMLRDVVRTGTATRARALKRSDIAGKTGTTNDSHDAWFAGYQPEIAAVTWVGFDQPRKLGDRETGGGLALPIWMSYMAHALGTVPEQGLSPPPGVANINGEWYYSETTPGQGTRSIGVPEPEPDPGSGPDATYLPSWLRPTPAMPHDPGI</sequence>
<dbReference type="GO" id="GO:0030288">
    <property type="term" value="C:outer membrane-bounded periplasmic space"/>
    <property type="evidence" value="ECO:0007669"/>
    <property type="project" value="TreeGrafter"/>
</dbReference>
<reference evidence="31 32" key="1">
    <citation type="submission" date="2020-08" db="EMBL/GenBank/DDBJ databases">
        <title>Genomic Encyclopedia of Type Strains, Phase IV (KMG-IV): sequencing the most valuable type-strain genomes for metagenomic binning, comparative biology and taxonomic classification.</title>
        <authorList>
            <person name="Goeker M."/>
        </authorList>
    </citation>
    <scope>NUCLEOTIDE SEQUENCE [LARGE SCALE GENOMIC DNA]</scope>
    <source>
        <strain evidence="31 32">DSM 29781</strain>
    </source>
</reference>
<evidence type="ECO:0000256" key="14">
    <source>
        <dbReference type="ARBA" id="ARBA00022801"/>
    </source>
</evidence>
<dbReference type="GO" id="GO:0008955">
    <property type="term" value="F:peptidoglycan glycosyltransferase activity"/>
    <property type="evidence" value="ECO:0007669"/>
    <property type="project" value="UniProtKB-EC"/>
</dbReference>
<dbReference type="PANTHER" id="PTHR32282:SF27">
    <property type="entry name" value="PENICILLIN-BINDING PROTEIN 1A"/>
    <property type="match status" value="1"/>
</dbReference>
<protein>
    <recommendedName>
        <fullName evidence="6">Penicillin-binding protein 1A</fullName>
        <ecNumber evidence="24">2.4.99.28</ecNumber>
        <ecNumber evidence="5">3.4.16.4</ecNumber>
    </recommendedName>
</protein>
<dbReference type="EMBL" id="JACHGB010000003">
    <property type="protein sequence ID" value="MBB5271853.1"/>
    <property type="molecule type" value="Genomic_DNA"/>
</dbReference>
<keyword evidence="21" id="KW-0511">Multifunctional enzyme</keyword>
<feature type="domain" description="Glycosyl transferase family 51" evidence="29">
    <location>
        <begin position="65"/>
        <end position="239"/>
    </location>
</feature>
<keyword evidence="18" id="KW-1133">Transmembrane helix</keyword>
<gene>
    <name evidence="31" type="ORF">HNQ70_001863</name>
</gene>
<evidence type="ECO:0000256" key="27">
    <source>
        <dbReference type="SAM" id="MobiDB-lite"/>
    </source>
</evidence>
<dbReference type="GO" id="GO:0071555">
    <property type="term" value="P:cell wall organization"/>
    <property type="evidence" value="ECO:0007669"/>
    <property type="project" value="UniProtKB-KW"/>
</dbReference>
<keyword evidence="13" id="KW-0812">Transmembrane</keyword>
<dbReference type="InterPro" id="IPR023346">
    <property type="entry name" value="Lysozyme-like_dom_sf"/>
</dbReference>
<evidence type="ECO:0000256" key="17">
    <source>
        <dbReference type="ARBA" id="ARBA00022984"/>
    </source>
</evidence>
<dbReference type="Pfam" id="PF00912">
    <property type="entry name" value="Transgly"/>
    <property type="match status" value="1"/>
</dbReference>
<dbReference type="GO" id="GO:0005886">
    <property type="term" value="C:plasma membrane"/>
    <property type="evidence" value="ECO:0007669"/>
    <property type="project" value="UniProtKB-SubCell"/>
</dbReference>
<dbReference type="GO" id="GO:0009252">
    <property type="term" value="P:peptidoglycan biosynthetic process"/>
    <property type="evidence" value="ECO:0007669"/>
    <property type="project" value="UniProtKB-UniPathway"/>
</dbReference>
<comment type="pathway">
    <text evidence="2">Cell wall biogenesis; peptidoglycan biosynthesis.</text>
</comment>
<feature type="domain" description="Penicillin-binding protein transpeptidase" evidence="28">
    <location>
        <begin position="433"/>
        <end position="678"/>
    </location>
</feature>
<dbReference type="InterPro" id="IPR012338">
    <property type="entry name" value="Beta-lactam/transpept-like"/>
</dbReference>
<dbReference type="EC" id="2.4.99.28" evidence="24"/>
<comment type="caution">
    <text evidence="31">The sequence shown here is derived from an EMBL/GenBank/DDBJ whole genome shotgun (WGS) entry which is preliminary data.</text>
</comment>
<dbReference type="Gene3D" id="1.10.3810.10">
    <property type="entry name" value="Biosynthetic peptidoglycan transglycosylase-like"/>
    <property type="match status" value="1"/>
</dbReference>
<dbReference type="Pfam" id="PF00905">
    <property type="entry name" value="Transpeptidase"/>
    <property type="match status" value="1"/>
</dbReference>
<dbReference type="InterPro" id="IPR031376">
    <property type="entry name" value="PCB_OB"/>
</dbReference>
<comment type="catalytic activity">
    <reaction evidence="25">
        <text>[GlcNAc-(1-&gt;4)-Mur2Ac(oyl-L-Ala-gamma-D-Glu-L-Lys-D-Ala-D-Ala)](n)-di-trans,octa-cis-undecaprenyl diphosphate + beta-D-GlcNAc-(1-&gt;4)-Mur2Ac(oyl-L-Ala-gamma-D-Glu-L-Lys-D-Ala-D-Ala)-di-trans,octa-cis-undecaprenyl diphosphate = [GlcNAc-(1-&gt;4)-Mur2Ac(oyl-L-Ala-gamma-D-Glu-L-Lys-D-Ala-D-Ala)](n+1)-di-trans,octa-cis-undecaprenyl diphosphate + di-trans,octa-cis-undecaprenyl diphosphate + H(+)</text>
        <dbReference type="Rhea" id="RHEA:23708"/>
        <dbReference type="Rhea" id="RHEA-COMP:9602"/>
        <dbReference type="Rhea" id="RHEA-COMP:9603"/>
        <dbReference type="ChEBI" id="CHEBI:15378"/>
        <dbReference type="ChEBI" id="CHEBI:58405"/>
        <dbReference type="ChEBI" id="CHEBI:60033"/>
        <dbReference type="ChEBI" id="CHEBI:78435"/>
        <dbReference type="EC" id="2.4.99.28"/>
    </reaction>
</comment>
<feature type="region of interest" description="Disordered" evidence="27">
    <location>
        <begin position="738"/>
        <end position="784"/>
    </location>
</feature>
<comment type="similarity">
    <text evidence="3">In the C-terminal section; belongs to the transpeptidase family.</text>
</comment>
<dbReference type="NCBIfam" id="TIGR02074">
    <property type="entry name" value="PBP_1a_fam"/>
    <property type="match status" value="1"/>
</dbReference>
<evidence type="ECO:0000256" key="23">
    <source>
        <dbReference type="ARBA" id="ARBA00034000"/>
    </source>
</evidence>
<evidence type="ECO:0000256" key="22">
    <source>
        <dbReference type="ARBA" id="ARBA00023316"/>
    </source>
</evidence>
<dbReference type="EC" id="3.4.16.4" evidence="5"/>
<keyword evidence="10" id="KW-0645">Protease</keyword>
<dbReference type="InterPro" id="IPR012340">
    <property type="entry name" value="NA-bd_OB-fold"/>
</dbReference>
<keyword evidence="9" id="KW-0121">Carboxypeptidase</keyword>
<dbReference type="UniPathway" id="UPA00219"/>
<keyword evidence="8" id="KW-0997">Cell inner membrane</keyword>
<keyword evidence="17" id="KW-0573">Peptidoglycan synthesis</keyword>
<keyword evidence="14 31" id="KW-0378">Hydrolase</keyword>
<feature type="compositionally biased region" description="Polar residues" evidence="27">
    <location>
        <begin position="739"/>
        <end position="748"/>
    </location>
</feature>
<dbReference type="AlphaFoldDB" id="A0A7W8HIF1"/>
<evidence type="ECO:0000259" key="30">
    <source>
        <dbReference type="Pfam" id="PF17092"/>
    </source>
</evidence>
<evidence type="ECO:0000256" key="3">
    <source>
        <dbReference type="ARBA" id="ARBA00007090"/>
    </source>
</evidence>
<evidence type="ECO:0000256" key="15">
    <source>
        <dbReference type="ARBA" id="ARBA00022960"/>
    </source>
</evidence>
<evidence type="ECO:0000256" key="1">
    <source>
        <dbReference type="ARBA" id="ARBA00004249"/>
    </source>
</evidence>
<evidence type="ECO:0000256" key="6">
    <source>
        <dbReference type="ARBA" id="ARBA00018638"/>
    </source>
</evidence>
<keyword evidence="12 31" id="KW-0808">Transferase</keyword>
<dbReference type="InterPro" id="IPR050396">
    <property type="entry name" value="Glycosyltr_51/Transpeptidase"/>
</dbReference>
<evidence type="ECO:0000256" key="8">
    <source>
        <dbReference type="ARBA" id="ARBA00022519"/>
    </source>
</evidence>
<proteinExistence type="inferred from homology"/>
<dbReference type="SUPFAM" id="SSF56601">
    <property type="entry name" value="beta-lactamase/transpeptidase-like"/>
    <property type="match status" value="1"/>
</dbReference>
<dbReference type="Gene3D" id="2.40.50.140">
    <property type="entry name" value="Nucleic acid-binding proteins"/>
    <property type="match status" value="1"/>
</dbReference>
<keyword evidence="32" id="KW-1185">Reference proteome</keyword>
<comment type="pathway">
    <text evidence="26">Glycan biosynthesis.</text>
</comment>
<evidence type="ECO:0000256" key="21">
    <source>
        <dbReference type="ARBA" id="ARBA00023268"/>
    </source>
</evidence>
<evidence type="ECO:0000256" key="24">
    <source>
        <dbReference type="ARBA" id="ARBA00044770"/>
    </source>
</evidence>
<evidence type="ECO:0000256" key="12">
    <source>
        <dbReference type="ARBA" id="ARBA00022679"/>
    </source>
</evidence>
<evidence type="ECO:0000256" key="25">
    <source>
        <dbReference type="ARBA" id="ARBA00049902"/>
    </source>
</evidence>
<organism evidence="31 32">
    <name type="scientific">Quisquiliibacterium transsilvanicum</name>
    <dbReference type="NCBI Taxonomy" id="1549638"/>
    <lineage>
        <taxon>Bacteria</taxon>
        <taxon>Pseudomonadati</taxon>
        <taxon>Pseudomonadota</taxon>
        <taxon>Betaproteobacteria</taxon>
        <taxon>Burkholderiales</taxon>
        <taxon>Burkholderiaceae</taxon>
        <taxon>Quisquiliibacterium</taxon>
    </lineage>
</organism>
<dbReference type="GO" id="GO:0046677">
    <property type="term" value="P:response to antibiotic"/>
    <property type="evidence" value="ECO:0007669"/>
    <property type="project" value="UniProtKB-KW"/>
</dbReference>
<feature type="domain" description="Penicillin-binding protein OB-like" evidence="30">
    <location>
        <begin position="326"/>
        <end position="430"/>
    </location>
</feature>
<evidence type="ECO:0000256" key="20">
    <source>
        <dbReference type="ARBA" id="ARBA00023251"/>
    </source>
</evidence>
<evidence type="ECO:0000313" key="31">
    <source>
        <dbReference type="EMBL" id="MBB5271853.1"/>
    </source>
</evidence>
<comment type="catalytic activity">
    <reaction evidence="23">
        <text>Preferential cleavage: (Ac)2-L-Lys-D-Ala-|-D-Ala. Also transpeptidation of peptidyl-alanyl moieties that are N-acyl substituents of D-alanine.</text>
        <dbReference type="EC" id="3.4.16.4"/>
    </reaction>
</comment>
<evidence type="ECO:0000256" key="26">
    <source>
        <dbReference type="ARBA" id="ARBA00060592"/>
    </source>
</evidence>
<dbReference type="GO" id="GO:0008658">
    <property type="term" value="F:penicillin binding"/>
    <property type="evidence" value="ECO:0007669"/>
    <property type="project" value="InterPro"/>
</dbReference>
<comment type="subcellular location">
    <subcellularLocation>
        <location evidence="1">Cell inner membrane</location>
        <topology evidence="1">Single-pass type II membrane protein</topology>
    </subcellularLocation>
</comment>
<accession>A0A7W8HIF1</accession>
<evidence type="ECO:0000256" key="5">
    <source>
        <dbReference type="ARBA" id="ARBA00012448"/>
    </source>
</evidence>
<evidence type="ECO:0000313" key="32">
    <source>
        <dbReference type="Proteomes" id="UP000532440"/>
    </source>
</evidence>
<evidence type="ECO:0000256" key="13">
    <source>
        <dbReference type="ARBA" id="ARBA00022692"/>
    </source>
</evidence>
<dbReference type="FunFam" id="1.10.3810.10:FF:000003">
    <property type="entry name" value="Penicillin-binding protein 1a"/>
    <property type="match status" value="1"/>
</dbReference>